<name>A0A550J9I8_9BACT</name>
<dbReference type="EMBL" id="VJVV01000009">
    <property type="protein sequence ID" value="TRO79793.1"/>
    <property type="molecule type" value="Genomic_DNA"/>
</dbReference>
<evidence type="ECO:0000313" key="1">
    <source>
        <dbReference type="EMBL" id="TRO79793.1"/>
    </source>
</evidence>
<protein>
    <submittedName>
        <fullName evidence="1">CooT family nickel-binding protein</fullName>
    </submittedName>
</protein>
<comment type="caution">
    <text evidence="1">The sequence shown here is derived from an EMBL/GenBank/DDBJ whole genome shotgun (WGS) entry which is preliminary data.</text>
</comment>
<dbReference type="OrthoDB" id="5402453at2"/>
<dbReference type="RefSeq" id="WP_092058940.1">
    <property type="nucleotide sequence ID" value="NZ_FOJJ01000041.1"/>
</dbReference>
<accession>A0A550J9I8</accession>
<dbReference type="InterPro" id="IPR019300">
    <property type="entry name" value="CooT"/>
</dbReference>
<dbReference type="Pfam" id="PF10133">
    <property type="entry name" value="CooT"/>
    <property type="match status" value="1"/>
</dbReference>
<gene>
    <name evidence="1" type="ORF">FL622_12865</name>
</gene>
<proteinExistence type="predicted"/>
<evidence type="ECO:0000313" key="2">
    <source>
        <dbReference type="Proteomes" id="UP000317155"/>
    </source>
</evidence>
<reference evidence="1 2" key="1">
    <citation type="submission" date="2019-07" db="EMBL/GenBank/DDBJ databases">
        <title>Insights of Desulfuromonas acetexigens electromicrobiology.</title>
        <authorList>
            <person name="Katuri K."/>
            <person name="Sapireddy V."/>
            <person name="Shaw D.R."/>
            <person name="Saikaly P."/>
        </authorList>
    </citation>
    <scope>NUCLEOTIDE SEQUENCE [LARGE SCALE GENOMIC DNA]</scope>
    <source>
        <strain evidence="1 2">2873</strain>
    </source>
</reference>
<organism evidence="1 2">
    <name type="scientific">Trichloromonas acetexigens</name>
    <dbReference type="NCBI Taxonomy" id="38815"/>
    <lineage>
        <taxon>Bacteria</taxon>
        <taxon>Pseudomonadati</taxon>
        <taxon>Thermodesulfobacteriota</taxon>
        <taxon>Desulfuromonadia</taxon>
        <taxon>Desulfuromonadales</taxon>
        <taxon>Trichloromonadaceae</taxon>
        <taxon>Trichloromonas</taxon>
    </lineage>
</organism>
<dbReference type="AlphaFoldDB" id="A0A550J9I8"/>
<keyword evidence="2" id="KW-1185">Reference proteome</keyword>
<sequence length="61" mass="6385">MCLDNGTFLLVHGGGELSLEHVASVLPVAGGLKLVDVFGKSREIAGAIEEIDLLNKRIVVA</sequence>
<dbReference type="Proteomes" id="UP000317155">
    <property type="component" value="Unassembled WGS sequence"/>
</dbReference>